<dbReference type="Proteomes" id="UP000299102">
    <property type="component" value="Unassembled WGS sequence"/>
</dbReference>
<evidence type="ECO:0000313" key="1">
    <source>
        <dbReference type="EMBL" id="GBP27262.1"/>
    </source>
</evidence>
<gene>
    <name evidence="1" type="ORF">EVAR_77276_1</name>
</gene>
<dbReference type="EMBL" id="BGZK01000191">
    <property type="protein sequence ID" value="GBP27262.1"/>
    <property type="molecule type" value="Genomic_DNA"/>
</dbReference>
<proteinExistence type="predicted"/>
<keyword evidence="2" id="KW-1185">Reference proteome</keyword>
<protein>
    <submittedName>
        <fullName evidence="1">Uncharacterized protein</fullName>
    </submittedName>
</protein>
<dbReference type="AlphaFoldDB" id="A0A4C1UMP3"/>
<reference evidence="1 2" key="1">
    <citation type="journal article" date="2019" name="Commun. Biol.">
        <title>The bagworm genome reveals a unique fibroin gene that provides high tensile strength.</title>
        <authorList>
            <person name="Kono N."/>
            <person name="Nakamura H."/>
            <person name="Ohtoshi R."/>
            <person name="Tomita M."/>
            <person name="Numata K."/>
            <person name="Arakawa K."/>
        </authorList>
    </citation>
    <scope>NUCLEOTIDE SEQUENCE [LARGE SCALE GENOMIC DNA]</scope>
</reference>
<comment type="caution">
    <text evidence="1">The sequence shown here is derived from an EMBL/GenBank/DDBJ whole genome shotgun (WGS) entry which is preliminary data.</text>
</comment>
<accession>A0A4C1UMP3</accession>
<organism evidence="1 2">
    <name type="scientific">Eumeta variegata</name>
    <name type="common">Bagworm moth</name>
    <name type="synonym">Eumeta japonica</name>
    <dbReference type="NCBI Taxonomy" id="151549"/>
    <lineage>
        <taxon>Eukaryota</taxon>
        <taxon>Metazoa</taxon>
        <taxon>Ecdysozoa</taxon>
        <taxon>Arthropoda</taxon>
        <taxon>Hexapoda</taxon>
        <taxon>Insecta</taxon>
        <taxon>Pterygota</taxon>
        <taxon>Neoptera</taxon>
        <taxon>Endopterygota</taxon>
        <taxon>Lepidoptera</taxon>
        <taxon>Glossata</taxon>
        <taxon>Ditrysia</taxon>
        <taxon>Tineoidea</taxon>
        <taxon>Psychidae</taxon>
        <taxon>Oiketicinae</taxon>
        <taxon>Eumeta</taxon>
    </lineage>
</organism>
<evidence type="ECO:0000313" key="2">
    <source>
        <dbReference type="Proteomes" id="UP000299102"/>
    </source>
</evidence>
<name>A0A4C1UMP3_EUMVA</name>
<sequence length="82" mass="8949">MPGPQEYEGCPYEKIEPSRVVSVLPRNALGERLRRKNVPRAVFSPANSSSETRHASAGVDRAGARFAPSRLSICSGVHPNLY</sequence>